<dbReference type="Proteomes" id="UP000886749">
    <property type="component" value="Unassembled WGS sequence"/>
</dbReference>
<dbReference type="SUPFAM" id="SSF54001">
    <property type="entry name" value="Cysteine proteinases"/>
    <property type="match status" value="1"/>
</dbReference>
<dbReference type="Gene3D" id="3.90.1720.10">
    <property type="entry name" value="endopeptidase domain like (from Nostoc punctiforme)"/>
    <property type="match status" value="1"/>
</dbReference>
<comment type="caution">
    <text evidence="2">The sequence shown here is derived from an EMBL/GenBank/DDBJ whole genome shotgun (WGS) entry which is preliminary data.</text>
</comment>
<reference evidence="2" key="1">
    <citation type="submission" date="2020-10" db="EMBL/GenBank/DDBJ databases">
        <authorList>
            <person name="Gilroy R."/>
        </authorList>
    </citation>
    <scope>NUCLEOTIDE SEQUENCE</scope>
    <source>
        <strain evidence="2">CHK184-25365</strain>
    </source>
</reference>
<sequence length="282" mass="30777">MSRRWPKRVCLVLAALLVLIAVRACAELMREPGMTAAQTELTQTDITALCQQVEAGTELTQEQQNLLMEQTGLGQPGLDAVLEHRDGDYLLQCQQAWFAQPETECIDNGLTSSEELLVDTRQPQPYDLQTGDILVSLNSHTVGYRHGHAALVVDGNRGVTLEAATMGADSMILSASHWRDYPSFVQLRLKEGSYDTQAVGQQAADMALEHLSGIPYDLFCGFFPPSLPVDPPQAVQCASLVWYAYALAGVDLHLNGIMASPTTLLNSPELEVVQAFGGEYLE</sequence>
<evidence type="ECO:0000313" key="3">
    <source>
        <dbReference type="Proteomes" id="UP000886749"/>
    </source>
</evidence>
<name>A0A9D1DDM6_9FIRM</name>
<proteinExistence type="predicted"/>
<reference evidence="2" key="2">
    <citation type="journal article" date="2021" name="PeerJ">
        <title>Extensive microbial diversity within the chicken gut microbiome revealed by metagenomics and culture.</title>
        <authorList>
            <person name="Gilroy R."/>
            <person name="Ravi A."/>
            <person name="Getino M."/>
            <person name="Pursley I."/>
            <person name="Horton D.L."/>
            <person name="Alikhan N.F."/>
            <person name="Baker D."/>
            <person name="Gharbi K."/>
            <person name="Hall N."/>
            <person name="Watson M."/>
            <person name="Adriaenssens E.M."/>
            <person name="Foster-Nyarko E."/>
            <person name="Jarju S."/>
            <person name="Secka A."/>
            <person name="Antonio M."/>
            <person name="Oren A."/>
            <person name="Chaudhuri R.R."/>
            <person name="La Ragione R."/>
            <person name="Hildebrand F."/>
            <person name="Pallen M.J."/>
        </authorList>
    </citation>
    <scope>NUCLEOTIDE SEQUENCE</scope>
    <source>
        <strain evidence="2">CHK184-25365</strain>
    </source>
</reference>
<evidence type="ECO:0000256" key="1">
    <source>
        <dbReference type="SAM" id="SignalP"/>
    </source>
</evidence>
<gene>
    <name evidence="2" type="ORF">IAB36_06815</name>
</gene>
<organism evidence="2 3">
    <name type="scientific">Candidatus Egerieicola pullicola</name>
    <dbReference type="NCBI Taxonomy" id="2840775"/>
    <lineage>
        <taxon>Bacteria</taxon>
        <taxon>Bacillati</taxon>
        <taxon>Bacillota</taxon>
        <taxon>Clostridia</taxon>
        <taxon>Eubacteriales</taxon>
        <taxon>Oscillospiraceae</taxon>
        <taxon>Oscillospiraceae incertae sedis</taxon>
        <taxon>Candidatus Egerieicola</taxon>
    </lineage>
</organism>
<dbReference type="AlphaFoldDB" id="A0A9D1DDM6"/>
<accession>A0A9D1DDM6</accession>
<feature type="chain" id="PRO_5039395628" evidence="1">
    <location>
        <begin position="27"/>
        <end position="282"/>
    </location>
</feature>
<protein>
    <submittedName>
        <fullName evidence="2">Uncharacterized protein</fullName>
    </submittedName>
</protein>
<dbReference type="InterPro" id="IPR038765">
    <property type="entry name" value="Papain-like_cys_pep_sf"/>
</dbReference>
<feature type="signal peptide" evidence="1">
    <location>
        <begin position="1"/>
        <end position="26"/>
    </location>
</feature>
<dbReference type="EMBL" id="DVGY01000153">
    <property type="protein sequence ID" value="HIR41519.1"/>
    <property type="molecule type" value="Genomic_DNA"/>
</dbReference>
<evidence type="ECO:0000313" key="2">
    <source>
        <dbReference type="EMBL" id="HIR41519.1"/>
    </source>
</evidence>
<keyword evidence="1" id="KW-0732">Signal</keyword>